<keyword evidence="3 6" id="KW-0238">DNA-binding</keyword>
<dbReference type="PRINTS" id="PR00053">
    <property type="entry name" value="FORKHEAD"/>
</dbReference>
<feature type="compositionally biased region" description="Low complexity" evidence="7">
    <location>
        <begin position="470"/>
        <end position="482"/>
    </location>
</feature>
<evidence type="ECO:0000256" key="5">
    <source>
        <dbReference type="ARBA" id="ARBA00023242"/>
    </source>
</evidence>
<feature type="compositionally biased region" description="Polar residues" evidence="7">
    <location>
        <begin position="503"/>
        <end position="535"/>
    </location>
</feature>
<evidence type="ECO:0000313" key="10">
    <source>
        <dbReference type="EMBL" id="CAI5758355.1"/>
    </source>
</evidence>
<dbReference type="FunFam" id="1.10.10.10:FF:000030">
    <property type="entry name" value="Forkhead box protein K2"/>
    <property type="match status" value="1"/>
</dbReference>
<dbReference type="PANTHER" id="PTHR45881">
    <property type="entry name" value="CHECKPOINT SUPPRESSOR 1-LIKE, ISOFORM A-RELATED"/>
    <property type="match status" value="1"/>
</dbReference>
<keyword evidence="4" id="KW-0804">Transcription</keyword>
<feature type="domain" description="Fork-head" evidence="9">
    <location>
        <begin position="245"/>
        <end position="343"/>
    </location>
</feature>
<dbReference type="PROSITE" id="PS50006">
    <property type="entry name" value="FHA_DOMAIN"/>
    <property type="match status" value="1"/>
</dbReference>
<dbReference type="OrthoDB" id="5954824at2759"/>
<evidence type="ECO:0000256" key="3">
    <source>
        <dbReference type="ARBA" id="ARBA00023125"/>
    </source>
</evidence>
<evidence type="ECO:0000313" key="11">
    <source>
        <dbReference type="Proteomes" id="UP001152885"/>
    </source>
</evidence>
<feature type="region of interest" description="Disordered" evidence="7">
    <location>
        <begin position="1"/>
        <end position="23"/>
    </location>
</feature>
<keyword evidence="11" id="KW-1185">Reference proteome</keyword>
<evidence type="ECO:0000259" key="9">
    <source>
        <dbReference type="PROSITE" id="PS50039"/>
    </source>
</evidence>
<feature type="region of interest" description="Disordered" evidence="7">
    <location>
        <begin position="376"/>
        <end position="456"/>
    </location>
</feature>
<dbReference type="SMART" id="SM00240">
    <property type="entry name" value="FHA"/>
    <property type="match status" value="1"/>
</dbReference>
<dbReference type="CDD" id="cd00059">
    <property type="entry name" value="FH_FOX"/>
    <property type="match status" value="1"/>
</dbReference>
<dbReference type="Gene3D" id="2.60.200.20">
    <property type="match status" value="1"/>
</dbReference>
<dbReference type="SUPFAM" id="SSF46785">
    <property type="entry name" value="Winged helix' DNA-binding domain"/>
    <property type="match status" value="1"/>
</dbReference>
<dbReference type="InterPro" id="IPR036388">
    <property type="entry name" value="WH-like_DNA-bd_sf"/>
</dbReference>
<dbReference type="PROSITE" id="PS00657">
    <property type="entry name" value="FORK_HEAD_1"/>
    <property type="match status" value="1"/>
</dbReference>
<gene>
    <name evidence="10" type="ORF">CANVERA_P2868</name>
</gene>
<evidence type="ECO:0000256" key="6">
    <source>
        <dbReference type="PROSITE-ProRule" id="PRU00089"/>
    </source>
</evidence>
<dbReference type="SUPFAM" id="SSF49879">
    <property type="entry name" value="SMAD/FHA domain"/>
    <property type="match status" value="1"/>
</dbReference>
<feature type="compositionally biased region" description="Low complexity" evidence="7">
    <location>
        <begin position="490"/>
        <end position="502"/>
    </location>
</feature>
<evidence type="ECO:0000256" key="7">
    <source>
        <dbReference type="SAM" id="MobiDB-lite"/>
    </source>
</evidence>
<dbReference type="Proteomes" id="UP001152885">
    <property type="component" value="Unassembled WGS sequence"/>
</dbReference>
<feature type="domain" description="FHA" evidence="8">
    <location>
        <begin position="82"/>
        <end position="152"/>
    </location>
</feature>
<dbReference type="Gene3D" id="1.10.10.10">
    <property type="entry name" value="Winged helix-like DNA-binding domain superfamily/Winged helix DNA-binding domain"/>
    <property type="match status" value="1"/>
</dbReference>
<dbReference type="EMBL" id="CANTUO010000003">
    <property type="protein sequence ID" value="CAI5758355.1"/>
    <property type="molecule type" value="Genomic_DNA"/>
</dbReference>
<dbReference type="PROSITE" id="PS50039">
    <property type="entry name" value="FORK_HEAD_3"/>
    <property type="match status" value="1"/>
</dbReference>
<comment type="subcellular location">
    <subcellularLocation>
        <location evidence="1 6">Nucleus</location>
    </subcellularLocation>
</comment>
<dbReference type="GO" id="GO:2000221">
    <property type="term" value="P:negative regulation of pseudohyphal growth"/>
    <property type="evidence" value="ECO:0007669"/>
    <property type="project" value="UniProtKB-ARBA"/>
</dbReference>
<dbReference type="GO" id="GO:0005634">
    <property type="term" value="C:nucleus"/>
    <property type="evidence" value="ECO:0007669"/>
    <property type="project" value="UniProtKB-SubCell"/>
</dbReference>
<dbReference type="AlphaFoldDB" id="A0A9W4TU39"/>
<dbReference type="Pfam" id="PF00250">
    <property type="entry name" value="Forkhead"/>
    <property type="match status" value="1"/>
</dbReference>
<dbReference type="InterPro" id="IPR000253">
    <property type="entry name" value="FHA_dom"/>
</dbReference>
<feature type="compositionally biased region" description="Polar residues" evidence="7">
    <location>
        <begin position="432"/>
        <end position="442"/>
    </location>
</feature>
<feature type="compositionally biased region" description="Low complexity" evidence="7">
    <location>
        <begin position="572"/>
        <end position="586"/>
    </location>
</feature>
<dbReference type="CDD" id="cd22701">
    <property type="entry name" value="FHA_FKH1-like"/>
    <property type="match status" value="1"/>
</dbReference>
<feature type="region of interest" description="Disordered" evidence="7">
    <location>
        <begin position="561"/>
        <end position="606"/>
    </location>
</feature>
<dbReference type="PANTHER" id="PTHR45881:SF1">
    <property type="entry name" value="FORK HEAD PROTEIN HOMOLOG 2"/>
    <property type="match status" value="1"/>
</dbReference>
<evidence type="ECO:0000259" key="8">
    <source>
        <dbReference type="PROSITE" id="PS50006"/>
    </source>
</evidence>
<proteinExistence type="predicted"/>
<sequence length="606" mass="67965">MSTLSTLSTPRKRPAEEEEDTTAVLQDPQEIINLVISTLQCPEDKTNVSEIYANDKNSATEVQAYAKIAGKDWTYYVKSLAISIGRNTEISSSSTSGNSIQNNNSQSLIDIDLGPAKVVSRQHANIIYNLDLRCWELKILGRNGARIDGQKVGVNSQEANILHSGAILDIGGTQMMFILPDATPTLSGRILEKALAKFKEKGGNKNVKKQNTNFQIFQSPSAVLANSLQSNLDQDLSKEEAKDIKPPYSYATMITQAILSNPQGVMSLSDIYSWIANHYAYYKYSKSGWQNSIRHNLSLNKAFEKVPRKPNEPGKGMKWQIADSYKEDFLSKINDGSISKTKRGSSVSRQLSLHLATHKMLPESQKNVIQELPISRPQSQSQNRHHHHHLQQQQNSSQLHSQQPPSSSQFIPPQQQQQHHHQQQQSQSQQPYFNHQRSNSKNYALPPNSMPQQQNPLTYMSQNNVYNINSTTPYTTSYQSQPQQPPPQPQSQQQMMYQSQSSDPRTSSRLLESPLRANTQPKLPPLNSANQSSPFKISHSRDNSLSHTNTLEISQLNSLNDTQSTSQNMTPNKNGNGLHLNGKLINQSPWNNYVNFPNGETPTKTK</sequence>
<dbReference type="InterPro" id="IPR030456">
    <property type="entry name" value="TF_fork_head_CS_2"/>
</dbReference>
<feature type="compositionally biased region" description="Low complexity" evidence="7">
    <location>
        <begin position="391"/>
        <end position="431"/>
    </location>
</feature>
<feature type="compositionally biased region" description="Polar residues" evidence="7">
    <location>
        <begin position="587"/>
        <end position="606"/>
    </location>
</feature>
<evidence type="ECO:0000256" key="4">
    <source>
        <dbReference type="ARBA" id="ARBA00023163"/>
    </source>
</evidence>
<dbReference type="InterPro" id="IPR001766">
    <property type="entry name" value="Fork_head_dom"/>
</dbReference>
<keyword evidence="5 6" id="KW-0539">Nucleus</keyword>
<dbReference type="SMART" id="SM00339">
    <property type="entry name" value="FH"/>
    <property type="match status" value="1"/>
</dbReference>
<dbReference type="Pfam" id="PF00498">
    <property type="entry name" value="FHA"/>
    <property type="match status" value="1"/>
</dbReference>
<reference evidence="10" key="1">
    <citation type="submission" date="2022-12" db="EMBL/GenBank/DDBJ databases">
        <authorList>
            <person name="Brejova B."/>
        </authorList>
    </citation>
    <scope>NUCLEOTIDE SEQUENCE</scope>
</reference>
<dbReference type="GO" id="GO:0000981">
    <property type="term" value="F:DNA-binding transcription factor activity, RNA polymerase II-specific"/>
    <property type="evidence" value="ECO:0007669"/>
    <property type="project" value="TreeGrafter"/>
</dbReference>
<name>A0A9W4TU39_9ASCO</name>
<feature type="region of interest" description="Disordered" evidence="7">
    <location>
        <begin position="468"/>
        <end position="543"/>
    </location>
</feature>
<dbReference type="InterPro" id="IPR018122">
    <property type="entry name" value="TF_fork_head_CS_1"/>
</dbReference>
<organism evidence="10 11">
    <name type="scientific">Candida verbasci</name>
    <dbReference type="NCBI Taxonomy" id="1227364"/>
    <lineage>
        <taxon>Eukaryota</taxon>
        <taxon>Fungi</taxon>
        <taxon>Dikarya</taxon>
        <taxon>Ascomycota</taxon>
        <taxon>Saccharomycotina</taxon>
        <taxon>Pichiomycetes</taxon>
        <taxon>Debaryomycetaceae</taxon>
        <taxon>Candida/Lodderomyces clade</taxon>
        <taxon>Candida</taxon>
    </lineage>
</organism>
<dbReference type="PROSITE" id="PS00658">
    <property type="entry name" value="FORK_HEAD_2"/>
    <property type="match status" value="1"/>
</dbReference>
<feature type="DNA-binding region" description="Fork-head" evidence="6">
    <location>
        <begin position="245"/>
        <end position="343"/>
    </location>
</feature>
<dbReference type="InterPro" id="IPR008984">
    <property type="entry name" value="SMAD_FHA_dom_sf"/>
</dbReference>
<dbReference type="InterPro" id="IPR036390">
    <property type="entry name" value="WH_DNA-bd_sf"/>
</dbReference>
<protein>
    <submittedName>
        <fullName evidence="10">Uncharacterized protein</fullName>
    </submittedName>
</protein>
<dbReference type="GO" id="GO:0000978">
    <property type="term" value="F:RNA polymerase II cis-regulatory region sequence-specific DNA binding"/>
    <property type="evidence" value="ECO:0007669"/>
    <property type="project" value="TreeGrafter"/>
</dbReference>
<keyword evidence="2" id="KW-0805">Transcription regulation</keyword>
<comment type="caution">
    <text evidence="10">The sequence shown here is derived from an EMBL/GenBank/DDBJ whole genome shotgun (WGS) entry which is preliminary data.</text>
</comment>
<evidence type="ECO:0000256" key="2">
    <source>
        <dbReference type="ARBA" id="ARBA00023015"/>
    </source>
</evidence>
<feature type="compositionally biased region" description="Polar residues" evidence="7">
    <location>
        <begin position="561"/>
        <end position="571"/>
    </location>
</feature>
<evidence type="ECO:0000256" key="1">
    <source>
        <dbReference type="ARBA" id="ARBA00004123"/>
    </source>
</evidence>
<accession>A0A9W4TU39</accession>